<keyword evidence="2" id="KW-0012">Acyltransferase</keyword>
<evidence type="ECO:0000313" key="3">
    <source>
        <dbReference type="Proteomes" id="UP001141933"/>
    </source>
</evidence>
<dbReference type="InterPro" id="IPR016181">
    <property type="entry name" value="Acyl_CoA_acyltransferase"/>
</dbReference>
<evidence type="ECO:0000259" key="1">
    <source>
        <dbReference type="SMART" id="SM00382"/>
    </source>
</evidence>
<dbReference type="RefSeq" id="WP_269878853.1">
    <property type="nucleotide sequence ID" value="NZ_JAPZVM010000013.1"/>
</dbReference>
<reference evidence="2" key="1">
    <citation type="submission" date="2022-12" db="EMBL/GenBank/DDBJ databases">
        <title>Phocaeicola acetigenes sp. nov., isolated feces from a healthy human.</title>
        <authorList>
            <person name="Do H."/>
            <person name="Ha Y.B."/>
            <person name="Kim J.-S."/>
            <person name="Suh M.K."/>
            <person name="Kim H.S."/>
            <person name="Lee J.-S."/>
        </authorList>
    </citation>
    <scope>NUCLEOTIDE SEQUENCE</scope>
    <source>
        <strain evidence="2">KGMB11183</strain>
    </source>
</reference>
<proteinExistence type="predicted"/>
<dbReference type="EC" id="2.3.1.-" evidence="2"/>
<keyword evidence="2" id="KW-0808">Transferase</keyword>
<dbReference type="InterPro" id="IPR003959">
    <property type="entry name" value="ATPase_AAA_core"/>
</dbReference>
<keyword evidence="3" id="KW-1185">Reference proteome</keyword>
<dbReference type="SUPFAM" id="SSF55729">
    <property type="entry name" value="Acyl-CoA N-acyltransferases (Nat)"/>
    <property type="match status" value="1"/>
</dbReference>
<dbReference type="Gene3D" id="3.40.50.300">
    <property type="entry name" value="P-loop containing nucleotide triphosphate hydrolases"/>
    <property type="match status" value="1"/>
</dbReference>
<dbReference type="PANTHER" id="PTHR43792">
    <property type="entry name" value="GNAT FAMILY, PUTATIVE (AFU_ORTHOLOGUE AFUA_3G00765)-RELATED-RELATED"/>
    <property type="match status" value="1"/>
</dbReference>
<organism evidence="2 3">
    <name type="scientific">Phocaeicola acetigenes</name>
    <dbReference type="NCBI Taxonomy" id="3016083"/>
    <lineage>
        <taxon>Bacteria</taxon>
        <taxon>Pseudomonadati</taxon>
        <taxon>Bacteroidota</taxon>
        <taxon>Bacteroidia</taxon>
        <taxon>Bacteroidales</taxon>
        <taxon>Bacteroidaceae</taxon>
        <taxon>Phocaeicola</taxon>
    </lineage>
</organism>
<dbReference type="InterPro" id="IPR051531">
    <property type="entry name" value="N-acetyltransferase"/>
</dbReference>
<evidence type="ECO:0000313" key="2">
    <source>
        <dbReference type="EMBL" id="MCZ8373517.1"/>
    </source>
</evidence>
<comment type="caution">
    <text evidence="2">The sequence shown here is derived from an EMBL/GenBank/DDBJ whole genome shotgun (WGS) entry which is preliminary data.</text>
</comment>
<dbReference type="Proteomes" id="UP001141933">
    <property type="component" value="Unassembled WGS sequence"/>
</dbReference>
<sequence>MTEEIKLHTERLIIRTPRVKDAQEIFTLMKDKDTAMITGFTPMNNISEAEGKIRRGISSGNMFVITTEEKPEHVIGVFEISSLKVSTTHGEKQEYKICYFLHKDFRGKGYMTEVVKSMKRYLFMERQADTLIISIFPRNDASRRVAIKNGFIFKNLERKCSVTGCGEIADLEVYILEKEEYLNPGKQHKKAFIQWMEKQKWINSNGILYPIPGHATLLPAPGNGVFRIHEDFQTKRLGLEKIDETFTFNFKIYDLECEQIMQRIIKTWSSELFINNNKNLGVIFNGLKGTGKTIAAKLLSNRMGLPVIVISNPIEGMLEFIQSLCFECIILIDEAEKTFKEEQEVLLKMIDGVYNNTRKLYLLTTNKLTVDENLLGRPGRIRYIKEFGNLSVKAINEVIDDNLLDPTLKVDVLKLVDTLEISTIDILRAIIDECNIMGKVPSDKELNIPKALFKQEIIEFYGLEQSYHQEVRNLIKSQLNTNETVKEWLMRATNRQDEIKEKNLNKNMLEDKYDCQIEFVTISSASPIPYIGLQLNHGTVTSNPDALGFFTIEHERHCDVTELYCFIGNVYTPSLYRGLLQ</sequence>
<feature type="domain" description="AAA+ ATPase" evidence="1">
    <location>
        <begin position="278"/>
        <end position="391"/>
    </location>
</feature>
<dbReference type="EMBL" id="JAPZVM010000013">
    <property type="protein sequence ID" value="MCZ8373517.1"/>
    <property type="molecule type" value="Genomic_DNA"/>
</dbReference>
<dbReference type="InterPro" id="IPR003593">
    <property type="entry name" value="AAA+_ATPase"/>
</dbReference>
<accession>A0ABT4PKC9</accession>
<dbReference type="SUPFAM" id="SSF52540">
    <property type="entry name" value="P-loop containing nucleoside triphosphate hydrolases"/>
    <property type="match status" value="1"/>
</dbReference>
<dbReference type="InterPro" id="IPR027417">
    <property type="entry name" value="P-loop_NTPase"/>
</dbReference>
<dbReference type="Pfam" id="PF00004">
    <property type="entry name" value="AAA"/>
    <property type="match status" value="1"/>
</dbReference>
<dbReference type="GO" id="GO:0016746">
    <property type="term" value="F:acyltransferase activity"/>
    <property type="evidence" value="ECO:0007669"/>
    <property type="project" value="UniProtKB-KW"/>
</dbReference>
<name>A0ABT4PKC9_9BACT</name>
<dbReference type="SMART" id="SM00382">
    <property type="entry name" value="AAA"/>
    <property type="match status" value="1"/>
</dbReference>
<dbReference type="InterPro" id="IPR000182">
    <property type="entry name" value="GNAT_dom"/>
</dbReference>
<dbReference type="Pfam" id="PF13302">
    <property type="entry name" value="Acetyltransf_3"/>
    <property type="match status" value="1"/>
</dbReference>
<gene>
    <name evidence="2" type="ORF">O6P32_12500</name>
</gene>
<protein>
    <submittedName>
        <fullName evidence="2">GNAT family N-acetyltransferase</fullName>
        <ecNumber evidence="2">2.3.1.-</ecNumber>
    </submittedName>
</protein>
<dbReference type="Gene3D" id="3.40.630.30">
    <property type="match status" value="1"/>
</dbReference>